<dbReference type="InterPro" id="IPR053058">
    <property type="entry name" value="Mulikevirus_tape_measure"/>
</dbReference>
<dbReference type="InterPro" id="IPR013491">
    <property type="entry name" value="Tape_meas_N"/>
</dbReference>
<name>A0ABV6N2Z0_9PSEU</name>
<feature type="transmembrane region" description="Helical" evidence="1">
    <location>
        <begin position="657"/>
        <end position="676"/>
    </location>
</feature>
<dbReference type="PANTHER" id="PTHR38812">
    <property type="entry name" value="MU-LIKE PROPHAGE FLUMU PROTEIN GP42"/>
    <property type="match status" value="1"/>
</dbReference>
<feature type="transmembrane region" description="Helical" evidence="1">
    <location>
        <begin position="600"/>
        <end position="623"/>
    </location>
</feature>
<feature type="transmembrane region" description="Helical" evidence="1">
    <location>
        <begin position="512"/>
        <end position="533"/>
    </location>
</feature>
<dbReference type="InterPro" id="IPR008258">
    <property type="entry name" value="Transglycosylase_SLT_dom_1"/>
</dbReference>
<reference evidence="4 5" key="1">
    <citation type="submission" date="2024-09" db="EMBL/GenBank/DDBJ databases">
        <authorList>
            <person name="Sun Q."/>
            <person name="Mori K."/>
        </authorList>
    </citation>
    <scope>NUCLEOTIDE SEQUENCE [LARGE SCALE GENOMIC DNA]</scope>
    <source>
        <strain evidence="4 5">TBRC 1432</strain>
    </source>
</reference>
<feature type="transmembrane region" description="Helical" evidence="1">
    <location>
        <begin position="545"/>
        <end position="564"/>
    </location>
</feature>
<evidence type="ECO:0000313" key="4">
    <source>
        <dbReference type="EMBL" id="MFC0546935.1"/>
    </source>
</evidence>
<dbReference type="NCBIfam" id="TIGR02675">
    <property type="entry name" value="tape_meas_nterm"/>
    <property type="match status" value="1"/>
</dbReference>
<dbReference type="InterPro" id="IPR023346">
    <property type="entry name" value="Lysozyme-like_dom_sf"/>
</dbReference>
<dbReference type="Gene3D" id="1.10.530.10">
    <property type="match status" value="1"/>
</dbReference>
<protein>
    <submittedName>
        <fullName evidence="4">Tape measure protein</fullName>
    </submittedName>
</protein>
<evidence type="ECO:0000256" key="1">
    <source>
        <dbReference type="SAM" id="Phobius"/>
    </source>
</evidence>
<dbReference type="PANTHER" id="PTHR38812:SF2">
    <property type="entry name" value="MU-LIKE PROPHAGE FLUMU PROTEIN GP42"/>
    <property type="match status" value="1"/>
</dbReference>
<feature type="domain" description="Transglycosylase SLT" evidence="2">
    <location>
        <begin position="1158"/>
        <end position="1233"/>
    </location>
</feature>
<feature type="transmembrane region" description="Helical" evidence="1">
    <location>
        <begin position="688"/>
        <end position="712"/>
    </location>
</feature>
<evidence type="ECO:0000259" key="3">
    <source>
        <dbReference type="Pfam" id="PF20155"/>
    </source>
</evidence>
<keyword evidence="1" id="KW-0472">Membrane</keyword>
<feature type="transmembrane region" description="Helical" evidence="1">
    <location>
        <begin position="570"/>
        <end position="588"/>
    </location>
</feature>
<dbReference type="Proteomes" id="UP001589810">
    <property type="component" value="Unassembled WGS sequence"/>
</dbReference>
<comment type="caution">
    <text evidence="4">The sequence shown here is derived from an EMBL/GenBank/DDBJ whole genome shotgun (WGS) entry which is preliminary data.</text>
</comment>
<dbReference type="CDD" id="cd13402">
    <property type="entry name" value="LT_TF-like"/>
    <property type="match status" value="1"/>
</dbReference>
<evidence type="ECO:0000313" key="5">
    <source>
        <dbReference type="Proteomes" id="UP001589810"/>
    </source>
</evidence>
<organism evidence="4 5">
    <name type="scientific">Kutzneria chonburiensis</name>
    <dbReference type="NCBI Taxonomy" id="1483604"/>
    <lineage>
        <taxon>Bacteria</taxon>
        <taxon>Bacillati</taxon>
        <taxon>Actinomycetota</taxon>
        <taxon>Actinomycetes</taxon>
        <taxon>Pseudonocardiales</taxon>
        <taxon>Pseudonocardiaceae</taxon>
        <taxon>Kutzneria</taxon>
    </lineage>
</organism>
<keyword evidence="5" id="KW-1185">Reference proteome</keyword>
<dbReference type="EMBL" id="JBHLUD010000013">
    <property type="protein sequence ID" value="MFC0546935.1"/>
    <property type="molecule type" value="Genomic_DNA"/>
</dbReference>
<feature type="domain" description="Tape measure protein N-terminal" evidence="3">
    <location>
        <begin position="229"/>
        <end position="410"/>
    </location>
</feature>
<proteinExistence type="predicted"/>
<accession>A0ABV6N2Z0</accession>
<dbReference type="SUPFAM" id="SSF53955">
    <property type="entry name" value="Lysozyme-like"/>
    <property type="match status" value="1"/>
</dbReference>
<dbReference type="RefSeq" id="WP_273937174.1">
    <property type="nucleotide sequence ID" value="NZ_CP097263.1"/>
</dbReference>
<evidence type="ECO:0000259" key="2">
    <source>
        <dbReference type="Pfam" id="PF01464"/>
    </source>
</evidence>
<dbReference type="Pfam" id="PF01464">
    <property type="entry name" value="SLT"/>
    <property type="match status" value="1"/>
</dbReference>
<keyword evidence="1" id="KW-0812">Transmembrane</keyword>
<keyword evidence="1" id="KW-1133">Transmembrane helix</keyword>
<sequence>MSSKAGSLYVEVVPVVVGVAESIVRDAAQQITQAGSALGEALGGRIVSATTESSKNLGEVVAKQVISVAEATGVKAGDELADGIVAGATKAGDTAGKKIAEGIGDGATRATALLKQVNKSFDDVGVTSAAFSERLLRQAGQTTSAIGSASSSVDKLGVEMTGAASTTESVFARIGSAIRTGALAPLTSARDTLQQYGLTAGTAFTLAGVAAAKMGIAFDAAEEQSLVAFTTMLHGSQAAAQMVDQLNTFAAQTPFELGQVTTAAQQLLAFGFQAKDVLPTLTAIGDAVSGLGGDAGMIDRVTLAIGQMAAKGKIQSDEILQLTEAGIPALRILANQMGITTGALQDMISKPGGLVDAGKAIPLLLQGIEKGTTGAAGSTQAFAGMMSAQAQTLTGIWSNFTDNANRALGQLFEPAMPAIKAGLGLLTDGLGQVPAVITAVRTAAAPVFAYLSPAFADLGRFGGQLVVVFGNIWSAARPFAELLGGLLLSSLRQAGALLADVVGPALERVSGWLRPLMPLVVAVAAAFATWAVFDTTLTLLAKGFLLVRSAVTGVTIAWRALAIAFDANPIGIIILAVAALVAGLIYAYNNSETFRAGVQAVFGALVTAAVAVKDGVVVALHAVGDAAVWVWRTILVPFWDFVQFGGQLVVAGVRAYLGLWVAGFQLVAAAAVWLWRTVLVPVFDAIGLVFRVIGAILFTILVAPYVIAFHLLQDATMALWTHAVKPAFDAIGALFGWIHDHVIAPIVAKIRMQLEIWQIAIQLLWTQYVKPALDAISDAFHVVADWVGRRVDDVVAGYRMWQAANRELWERYLKPVLDAIGDGFRVVAGWISDRVNDVVAGYNQWRDAMGDLWTNHVRPILQAIGDGFNWLVDHTIKFVVDGVKSYLADWGLAARLLWEDWLQPAFAKIGDAVGVVGRAFDSAVSFIKTCWDKLVDICRTPIKFVIDTVYNHGIVPTWNYIAGIFGLGKLDTYQFAGGGVVPGYAPGVDSVPAWLSPGESVLTPEATRLLGVDFILALNAMSGRPPGGLVGGEVHAAGGIGDFLGGVWHDVTGAVSSAFGWLASIAGDVTGGVRQLFASVLGDADRTPGTDSPWRDAAKSPPGKVVSAVIDKVKSWFASSDSGGTPYAGPIGSGVQQWAPLVLQALAMLGQPATWLDTVLRRMNQESGGNPNAINNYDINAQRGDPSRGLMQVIGSTFAAYRSPALPNNLYDPLANIYAGMNYAIHAYGSLAGMNRAGGYDNGGMLQPGFTLAYNGTGQPEPVLTASQWDSVRTAANSSGTTSLTGRLYLDSGQFLGVVRGEVGAAQDALGTGIAHRTR</sequence>
<gene>
    <name evidence="4" type="ORF">ACFFH7_35875</name>
</gene>
<dbReference type="Pfam" id="PF20155">
    <property type="entry name" value="TMP_3"/>
    <property type="match status" value="1"/>
</dbReference>